<organism evidence="1 3">
    <name type="scientific">Bacillus canaveralius</name>
    <dbReference type="NCBI Taxonomy" id="1403243"/>
    <lineage>
        <taxon>Bacteria</taxon>
        <taxon>Bacillati</taxon>
        <taxon>Bacillota</taxon>
        <taxon>Bacilli</taxon>
        <taxon>Bacillales</taxon>
        <taxon>Bacillaceae</taxon>
        <taxon>Bacillus</taxon>
    </lineage>
</organism>
<dbReference type="GO" id="GO:0042601">
    <property type="term" value="C:endospore-forming forespore"/>
    <property type="evidence" value="ECO:0007669"/>
    <property type="project" value="TreeGrafter"/>
</dbReference>
<dbReference type="PANTHER" id="PTHR39179">
    <property type="entry name" value="SPORE COAT PROTEIN I"/>
    <property type="match status" value="1"/>
</dbReference>
<dbReference type="InterPro" id="IPR047175">
    <property type="entry name" value="CotS-like"/>
</dbReference>
<sequence length="355" mass="41247">MEEPNHLYDSYLKSVLDHYPFDAEEIVLLSNKSGRMTWEISTAEGVKVLKQAEMNPRRMLYIADAHNHLYENGLPIVPIQKTTNGASCLGIGNHAFVMYDKADGNEMTYYSKEHLAQAMKFAALFYQASKGYIPVQESKKRARLNKWQKLYRWKLQELEGHKKIAQSLPEDPFSILFLEHADQMLERGWNALRELENAPFLNSTEKALMEGGFCQQDFTFARLIEVDGKAYMKEMHSITQDLPTRDIRVLLNKVMKKMSIWDHDLAIHMLSSYDEANPLTEDQYRVLWTDLSFPHLFCSIIHKYYLGQKRSWSDEKYIWALQNITTVEASKSQLLHNFAETFSQIKRMSGGKKNG</sequence>
<dbReference type="Gene3D" id="3.30.200.20">
    <property type="entry name" value="Phosphorylase Kinase, domain 1"/>
    <property type="match status" value="1"/>
</dbReference>
<evidence type="ECO:0000313" key="4">
    <source>
        <dbReference type="Proteomes" id="UP000235114"/>
    </source>
</evidence>
<dbReference type="Proteomes" id="UP000234951">
    <property type="component" value="Unassembled WGS sequence"/>
</dbReference>
<evidence type="ECO:0000313" key="3">
    <source>
        <dbReference type="Proteomes" id="UP000234951"/>
    </source>
</evidence>
<dbReference type="PANTHER" id="PTHR39179:SF1">
    <property type="entry name" value="SPORE COAT PROTEIN I"/>
    <property type="match status" value="1"/>
</dbReference>
<dbReference type="InterPro" id="IPR011009">
    <property type="entry name" value="Kinase-like_dom_sf"/>
</dbReference>
<name>A0A2N5GKR3_9BACI</name>
<dbReference type="Proteomes" id="UP000235114">
    <property type="component" value="Unassembled WGS sequence"/>
</dbReference>
<reference evidence="1 3" key="1">
    <citation type="submission" date="2017-11" db="EMBL/GenBank/DDBJ databases">
        <title>Comparitive Functional Genomics of Dry Heat Resistant strains isolated from the Viking Spacecraft.</title>
        <authorList>
            <person name="Seuylemezian A."/>
            <person name="Cooper K."/>
            <person name="Vaishampayan P."/>
        </authorList>
    </citation>
    <scope>NUCLEOTIDE SEQUENCE [LARGE SCALE GENOMIC DNA]</scope>
    <source>
        <strain evidence="1 3">M4.6</strain>
    </source>
</reference>
<evidence type="ECO:0000313" key="1">
    <source>
        <dbReference type="EMBL" id="PLR82115.1"/>
    </source>
</evidence>
<dbReference type="OrthoDB" id="9771902at2"/>
<keyword evidence="1" id="KW-0167">Capsid protein</keyword>
<dbReference type="AlphaFoldDB" id="A0A2N5GKR3"/>
<proteinExistence type="predicted"/>
<keyword evidence="1" id="KW-0946">Virion</keyword>
<dbReference type="InterPro" id="IPR014255">
    <property type="entry name" value="Spore_coat_CotS"/>
</dbReference>
<dbReference type="NCBIfam" id="TIGR02906">
    <property type="entry name" value="spore_CotS"/>
    <property type="match status" value="1"/>
</dbReference>
<keyword evidence="4" id="KW-1185">Reference proteome</keyword>
<dbReference type="RefSeq" id="WP_101577831.1">
    <property type="nucleotide sequence ID" value="NZ_PGVA01000028.1"/>
</dbReference>
<dbReference type="SUPFAM" id="SSF56112">
    <property type="entry name" value="Protein kinase-like (PK-like)"/>
    <property type="match status" value="1"/>
</dbReference>
<gene>
    <name evidence="1" type="ORF">CU635_13175</name>
    <name evidence="2" type="ORF">CVD25_09165</name>
</gene>
<dbReference type="EMBL" id="PGVA01000028">
    <property type="protein sequence ID" value="PLR82115.1"/>
    <property type="molecule type" value="Genomic_DNA"/>
</dbReference>
<protein>
    <submittedName>
        <fullName evidence="1">CotS family spore coat protein</fullName>
    </submittedName>
</protein>
<dbReference type="Gene3D" id="3.90.1200.10">
    <property type="match status" value="1"/>
</dbReference>
<accession>A0A2N5GKR3</accession>
<reference evidence="2 4" key="2">
    <citation type="submission" date="2017-12" db="EMBL/GenBank/DDBJ databases">
        <title>Comparative Functional Genomics of Dry Heat Resistant strains isolated from the Viking Spacecraft.</title>
        <authorList>
            <person name="Seuylemezian A."/>
            <person name="Cooper K."/>
            <person name="Vaishampayan P."/>
        </authorList>
    </citation>
    <scope>NUCLEOTIDE SEQUENCE [LARGE SCALE GENOMIC DNA]</scope>
    <source>
        <strain evidence="2 4">ATCC 29669</strain>
    </source>
</reference>
<comment type="caution">
    <text evidence="1">The sequence shown here is derived from an EMBL/GenBank/DDBJ whole genome shotgun (WGS) entry which is preliminary data.</text>
</comment>
<dbReference type="EMBL" id="PGVD01000025">
    <property type="protein sequence ID" value="PLR97979.1"/>
    <property type="molecule type" value="Genomic_DNA"/>
</dbReference>
<evidence type="ECO:0000313" key="2">
    <source>
        <dbReference type="EMBL" id="PLR97979.1"/>
    </source>
</evidence>